<protein>
    <submittedName>
        <fullName evidence="1">Uncharacterized protein</fullName>
    </submittedName>
</protein>
<sequence length="498" mass="56567">MLFKGDPVKTQIRKLILPASVLFSILLVLPVLGAFSLKDIPHSIGPDGRELSKQFLGFLRGVAKKVQYDGRALEFHNYIEASLEKFELKKLYNSEFLQKDEDGTHWVSYKGKFSPEGYKISLEDKRMKTIAVSSFGDFSAEFDLRHNPKPLYSGTSYSGNLDLTTHLGPFTHKHAVMAMESSLKFLDPQNIKQIDAPTTLIFKKVNHPEARKVLNDLSKSFPDLAKFLNYYFGLESLLVLSEEKASNGEGFVTKFNFKGSISRNLSDDYEELGDYLDSIKYLGWVNIKLENPKGKTLAEIRLNSKTPDISFKFITKHGKILPYDSKGNQFPEDSFSIVSLNHFPFQVRVSLEANLYGLLLENPEIFLSGLFVNHPDNASLSFKITKIEKFDVSGGFSYVIPTWAINLVIPGNLESIIHEFTETLVHANGDKGTKVALSWNRDSGKTLMKTHIESEFLDNFFIRFGLKIWNHKVLPSEEARDDIRKVFIRMVDLIIKDI</sequence>
<keyword evidence="2" id="KW-1185">Reference proteome</keyword>
<name>A0A1D7V229_9LEPT</name>
<accession>A0A1D7V229</accession>
<gene>
    <name evidence="1" type="ORF">A0128_04245</name>
</gene>
<evidence type="ECO:0000313" key="1">
    <source>
        <dbReference type="EMBL" id="AOP35899.1"/>
    </source>
</evidence>
<dbReference type="Proteomes" id="UP000094197">
    <property type="component" value="Chromosome 1"/>
</dbReference>
<organism evidence="1 2">
    <name type="scientific">Leptospira tipperaryensis</name>
    <dbReference type="NCBI Taxonomy" id="2564040"/>
    <lineage>
        <taxon>Bacteria</taxon>
        <taxon>Pseudomonadati</taxon>
        <taxon>Spirochaetota</taxon>
        <taxon>Spirochaetia</taxon>
        <taxon>Leptospirales</taxon>
        <taxon>Leptospiraceae</taxon>
        <taxon>Leptospira</taxon>
    </lineage>
</organism>
<dbReference type="KEGG" id="laj:A0128_04245"/>
<dbReference type="AlphaFoldDB" id="A0A1D7V229"/>
<dbReference type="EMBL" id="CP015217">
    <property type="protein sequence ID" value="AOP35899.1"/>
    <property type="molecule type" value="Genomic_DNA"/>
</dbReference>
<reference evidence="1 2" key="1">
    <citation type="submission" date="2016-04" db="EMBL/GenBank/DDBJ databases">
        <title>Complete genome seqeunce of Leptospira alstonii serovar Room22.</title>
        <authorList>
            <person name="Nally J.E."/>
            <person name="Bayles D.O."/>
            <person name="Hurley D."/>
            <person name="Fanning S."/>
            <person name="McMahon B.J."/>
            <person name="Arent Z."/>
        </authorList>
    </citation>
    <scope>NUCLEOTIDE SEQUENCE [LARGE SCALE GENOMIC DNA]</scope>
    <source>
        <strain evidence="1 2">GWTS #1</strain>
    </source>
</reference>
<evidence type="ECO:0000313" key="2">
    <source>
        <dbReference type="Proteomes" id="UP000094197"/>
    </source>
</evidence>
<proteinExistence type="predicted"/>